<feature type="compositionally biased region" description="Basic residues" evidence="1">
    <location>
        <begin position="89"/>
        <end position="100"/>
    </location>
</feature>
<evidence type="ECO:0000256" key="1">
    <source>
        <dbReference type="SAM" id="MobiDB-lite"/>
    </source>
</evidence>
<gene>
    <name evidence="2" type="ORF">OS493_028515</name>
</gene>
<proteinExistence type="predicted"/>
<name>A0A9X0CVG3_9CNID</name>
<dbReference type="Proteomes" id="UP001163046">
    <property type="component" value="Unassembled WGS sequence"/>
</dbReference>
<comment type="caution">
    <text evidence="2">The sequence shown here is derived from an EMBL/GenBank/DDBJ whole genome shotgun (WGS) entry which is preliminary data.</text>
</comment>
<organism evidence="2 3">
    <name type="scientific">Desmophyllum pertusum</name>
    <dbReference type="NCBI Taxonomy" id="174260"/>
    <lineage>
        <taxon>Eukaryota</taxon>
        <taxon>Metazoa</taxon>
        <taxon>Cnidaria</taxon>
        <taxon>Anthozoa</taxon>
        <taxon>Hexacorallia</taxon>
        <taxon>Scleractinia</taxon>
        <taxon>Caryophylliina</taxon>
        <taxon>Caryophylliidae</taxon>
        <taxon>Desmophyllum</taxon>
    </lineage>
</organism>
<reference evidence="2" key="1">
    <citation type="submission" date="2023-01" db="EMBL/GenBank/DDBJ databases">
        <title>Genome assembly of the deep-sea coral Lophelia pertusa.</title>
        <authorList>
            <person name="Herrera S."/>
            <person name="Cordes E."/>
        </authorList>
    </citation>
    <scope>NUCLEOTIDE SEQUENCE</scope>
    <source>
        <strain evidence="2">USNM1676648</strain>
        <tissue evidence="2">Polyp</tissue>
    </source>
</reference>
<evidence type="ECO:0000313" key="3">
    <source>
        <dbReference type="Proteomes" id="UP001163046"/>
    </source>
</evidence>
<dbReference type="EMBL" id="MU826377">
    <property type="protein sequence ID" value="KAJ7377532.1"/>
    <property type="molecule type" value="Genomic_DNA"/>
</dbReference>
<dbReference type="AlphaFoldDB" id="A0A9X0CVG3"/>
<accession>A0A9X0CVG3</accession>
<keyword evidence="3" id="KW-1185">Reference proteome</keyword>
<feature type="region of interest" description="Disordered" evidence="1">
    <location>
        <begin position="86"/>
        <end position="108"/>
    </location>
</feature>
<protein>
    <submittedName>
        <fullName evidence="2">Uncharacterized protein</fullName>
    </submittedName>
</protein>
<evidence type="ECO:0000313" key="2">
    <source>
        <dbReference type="EMBL" id="KAJ7377532.1"/>
    </source>
</evidence>
<sequence length="448" mass="50909">MASESFWAVPTVPNPQQSSTNYGVNLDHMALLESVEAFTCEGVDEEFNLEALRVISDAISAPSGANNEAPMNNINNASSDVATCSTYSKKGRGARSKSSKKASQENVVAQSQPSLQVLTTPQDVILTPVEYVPHQHVNNAPNHNTNVVFQANPQNNVAPFQPRPLVSAAPCCSPITGVQMAEMMFASKSSDDNRNRAAKPNYLNQCKNRLRKYQSDAMRDFSDILYSPIANETSFESLEGADMEFVFRKKVFECMDTLNKHSHAVWELEKAMYSCVLPLKEKVGGVFPDSHNFNSVTPTRINNAFKRKRQEQLETLRDNAISLEVVEQLRPPKSYCLKQWPSRPAGEQFEKLQPLFEAFNLMRRDLDLKLHTYLWVQTLEQFKGLLFSLKEREPKYYEELTRYLVTAGKTRVRWYKDVLNGKIDEITYVELCKKQNRQKAPHDILRLV</sequence>